<evidence type="ECO:0000313" key="3">
    <source>
        <dbReference type="Proteomes" id="UP000183585"/>
    </source>
</evidence>
<gene>
    <name evidence="2" type="ORF">GA0070563_110203</name>
</gene>
<accession>A0A1C4ZZA5</accession>
<feature type="compositionally biased region" description="Low complexity" evidence="1">
    <location>
        <begin position="1"/>
        <end position="27"/>
    </location>
</feature>
<organism evidence="2 3">
    <name type="scientific">Micromonospora carbonacea</name>
    <dbReference type="NCBI Taxonomy" id="47853"/>
    <lineage>
        <taxon>Bacteria</taxon>
        <taxon>Bacillati</taxon>
        <taxon>Actinomycetota</taxon>
        <taxon>Actinomycetes</taxon>
        <taxon>Micromonosporales</taxon>
        <taxon>Micromonosporaceae</taxon>
        <taxon>Micromonospora</taxon>
    </lineage>
</organism>
<protein>
    <submittedName>
        <fullName evidence="2">Uncharacterized protein</fullName>
    </submittedName>
</protein>
<dbReference type="AlphaFoldDB" id="A0A1C4ZZA5"/>
<name>A0A1C4ZZA5_9ACTN</name>
<sequence length="56" mass="5508">MTSAPTAPADQADPVPQADPAPRAADPNGPGEQPAESAVIHLVSGGDSCRPGELCS</sequence>
<proteinExistence type="predicted"/>
<dbReference type="EMBL" id="FMCT01000010">
    <property type="protein sequence ID" value="SCF38290.1"/>
    <property type="molecule type" value="Genomic_DNA"/>
</dbReference>
<reference evidence="3" key="1">
    <citation type="submission" date="2016-06" db="EMBL/GenBank/DDBJ databases">
        <authorList>
            <person name="Varghese N."/>
            <person name="Submissions Spin"/>
        </authorList>
    </citation>
    <scope>NUCLEOTIDE SEQUENCE [LARGE SCALE GENOMIC DNA]</scope>
    <source>
        <strain evidence="3">DSM 43168</strain>
    </source>
</reference>
<keyword evidence="3" id="KW-1185">Reference proteome</keyword>
<evidence type="ECO:0000313" key="2">
    <source>
        <dbReference type="EMBL" id="SCF38290.1"/>
    </source>
</evidence>
<feature type="region of interest" description="Disordered" evidence="1">
    <location>
        <begin position="1"/>
        <end position="56"/>
    </location>
</feature>
<dbReference type="Proteomes" id="UP000183585">
    <property type="component" value="Unassembled WGS sequence"/>
</dbReference>
<evidence type="ECO:0000256" key="1">
    <source>
        <dbReference type="SAM" id="MobiDB-lite"/>
    </source>
</evidence>